<protein>
    <submittedName>
        <fullName evidence="4">Carbon monoxide dehydrogenase</fullName>
    </submittedName>
</protein>
<gene>
    <name evidence="4" type="ORF">CAK95_16200</name>
</gene>
<dbReference type="PANTHER" id="PTHR11908">
    <property type="entry name" value="XANTHINE DEHYDROGENASE"/>
    <property type="match status" value="1"/>
</dbReference>
<dbReference type="InterPro" id="IPR008274">
    <property type="entry name" value="AldOxase/xan_DH_MoCoBD1"/>
</dbReference>
<dbReference type="SMART" id="SM01008">
    <property type="entry name" value="Ald_Xan_dh_C"/>
    <property type="match status" value="1"/>
</dbReference>
<proteinExistence type="predicted"/>
<dbReference type="InterPro" id="IPR036856">
    <property type="entry name" value="Ald_Oxase/Xan_DH_a/b_sf"/>
</dbReference>
<dbReference type="RefSeq" id="WP_086088844.1">
    <property type="nucleotide sequence ID" value="NZ_CP021112.1"/>
</dbReference>
<dbReference type="Gene3D" id="3.30.365.10">
    <property type="entry name" value="Aldehyde oxidase/xanthine dehydrogenase, molybdopterin binding domain"/>
    <property type="match status" value="4"/>
</dbReference>
<dbReference type="Proteomes" id="UP000194137">
    <property type="component" value="Chromosome"/>
</dbReference>
<evidence type="ECO:0000259" key="3">
    <source>
        <dbReference type="SMART" id="SM01008"/>
    </source>
</evidence>
<dbReference type="GO" id="GO:0016491">
    <property type="term" value="F:oxidoreductase activity"/>
    <property type="evidence" value="ECO:0007669"/>
    <property type="project" value="UniProtKB-KW"/>
</dbReference>
<organism evidence="4 5">
    <name type="scientific">Pseudorhodoplanes sinuspersici</name>
    <dbReference type="NCBI Taxonomy" id="1235591"/>
    <lineage>
        <taxon>Bacteria</taxon>
        <taxon>Pseudomonadati</taxon>
        <taxon>Pseudomonadota</taxon>
        <taxon>Alphaproteobacteria</taxon>
        <taxon>Hyphomicrobiales</taxon>
        <taxon>Pseudorhodoplanes</taxon>
    </lineage>
</organism>
<evidence type="ECO:0000256" key="2">
    <source>
        <dbReference type="ARBA" id="ARBA00023002"/>
    </source>
</evidence>
<dbReference type="InterPro" id="IPR037165">
    <property type="entry name" value="AldOxase/xan_DH_Mopterin-bd_sf"/>
</dbReference>
<dbReference type="SUPFAM" id="SSF56003">
    <property type="entry name" value="Molybdenum cofactor-binding domain"/>
    <property type="match status" value="1"/>
</dbReference>
<dbReference type="Pfam" id="PF20256">
    <property type="entry name" value="MoCoBD_2"/>
    <property type="match status" value="1"/>
</dbReference>
<feature type="domain" description="Aldehyde oxidase/xanthine dehydrogenase a/b hammerhead" evidence="3">
    <location>
        <begin position="35"/>
        <end position="150"/>
    </location>
</feature>
<sequence>MKIVSDLPSPLTALDRPNSYIGRAVPRPNLKRLTQGRAQYVSDLVLPRMAHVAYLRSPFAHARIKHIDKSEAEKARGVIAVVTGPELAKVITPWVGVLTHLKGIKSAPQYAMAVDRACWQGEAVCAVVARTRAEAEDACELIQVDYEELTPVTDPETALDASTPVIHPDLGDNLTFERSLDAGEVDKAFAQSDAVVETTFIFGRHTGVTNEPRSIVADWNTGDQRLTVYQGTQAPHMMQNLFAKHLGLEEHQVRVITKDVGGSFGVKVHTYADEMAVVALSKLLKRPIKFVADRLESFVTDIHARDHRVKGKIGINKDGTITAFEIDDLTGIGPYSVYPRTSGIEANQVVNLVGGPYACPNYRARARVVFQNKNVMCQYRAVGHPIATAVTEGLVDLAAAKIGMDPIEVRKKNLYADDAYPVTAASGIKFEKLSHHAATDKLLRMMDYKALRANQAAARANGIHRGIGFASFIEVTNPSAAFYGVGGARISAQDGATVKLDATGAIFCHTGVSEQGQGAEAVIAQCVASSFGVSLDKVRVIMGDTDNTPYGGGTWASRAAGIGGEAAWQAGKALRENVLAAAASILQAKPDDLDINNGVVVDKGTAKERITLSEVARICYFRPDTLPPGFQAELVATRHYVPRNWPFSFTNGIQASYLEVDVDTGFIKLLKHWCVEDCGTVINPQLVDEQIRGGIVQGLGGALFENCLYDERGQMLNGNMADYLVPMAMEMPDMEIGHVVSPTADSELGAKGAGEAGTAGAPACVMNAINDALRPLGATPMTEMPFTPGRVLRALGRV</sequence>
<evidence type="ECO:0000313" key="5">
    <source>
        <dbReference type="Proteomes" id="UP000194137"/>
    </source>
</evidence>
<keyword evidence="1" id="KW-0500">Molybdenum</keyword>
<dbReference type="AlphaFoldDB" id="A0A1W6ZSR0"/>
<name>A0A1W6ZSR0_9HYPH</name>
<dbReference type="SUPFAM" id="SSF54665">
    <property type="entry name" value="CO dehydrogenase molybdoprotein N-domain-like"/>
    <property type="match status" value="1"/>
</dbReference>
<dbReference type="STRING" id="1235591.CAK95_16200"/>
<accession>A0A1W6ZSR0</accession>
<dbReference type="Gene3D" id="3.90.1170.50">
    <property type="entry name" value="Aldehyde oxidase/xanthine dehydrogenase, a/b hammerhead"/>
    <property type="match status" value="1"/>
</dbReference>
<dbReference type="InterPro" id="IPR046867">
    <property type="entry name" value="AldOxase/xan_DH_MoCoBD2"/>
</dbReference>
<dbReference type="OrthoDB" id="9758509at2"/>
<dbReference type="Pfam" id="PF02738">
    <property type="entry name" value="MoCoBD_1"/>
    <property type="match status" value="1"/>
</dbReference>
<evidence type="ECO:0000313" key="4">
    <source>
        <dbReference type="EMBL" id="ARQ00449.1"/>
    </source>
</evidence>
<evidence type="ECO:0000256" key="1">
    <source>
        <dbReference type="ARBA" id="ARBA00022505"/>
    </source>
</evidence>
<keyword evidence="2" id="KW-0560">Oxidoreductase</keyword>
<keyword evidence="5" id="KW-1185">Reference proteome</keyword>
<dbReference type="EMBL" id="CP021112">
    <property type="protein sequence ID" value="ARQ00449.1"/>
    <property type="molecule type" value="Genomic_DNA"/>
</dbReference>
<dbReference type="PANTHER" id="PTHR11908:SF132">
    <property type="entry name" value="ALDEHYDE OXIDASE 1-RELATED"/>
    <property type="match status" value="1"/>
</dbReference>
<dbReference type="GO" id="GO:0005506">
    <property type="term" value="F:iron ion binding"/>
    <property type="evidence" value="ECO:0007669"/>
    <property type="project" value="InterPro"/>
</dbReference>
<reference evidence="4 5" key="1">
    <citation type="submission" date="2017-05" db="EMBL/GenBank/DDBJ databases">
        <title>Full genome sequence of Pseudorhodoplanes sinuspersici.</title>
        <authorList>
            <person name="Dastgheib S.M.M."/>
            <person name="Shavandi M."/>
            <person name="Tirandaz H."/>
        </authorList>
    </citation>
    <scope>NUCLEOTIDE SEQUENCE [LARGE SCALE GENOMIC DNA]</scope>
    <source>
        <strain evidence="4 5">RIPI110</strain>
    </source>
</reference>
<dbReference type="Pfam" id="PF01315">
    <property type="entry name" value="Ald_Xan_dh_C"/>
    <property type="match status" value="1"/>
</dbReference>
<dbReference type="InterPro" id="IPR000674">
    <property type="entry name" value="Ald_Oxase/Xan_DH_a/b"/>
</dbReference>
<dbReference type="InterPro" id="IPR016208">
    <property type="entry name" value="Ald_Oxase/xanthine_DH-like"/>
</dbReference>
<dbReference type="KEGG" id="psin:CAK95_16200"/>